<keyword evidence="2" id="KW-0808">Transferase</keyword>
<dbReference type="Gene3D" id="3.40.50.2000">
    <property type="entry name" value="Glycogen Phosphorylase B"/>
    <property type="match status" value="1"/>
</dbReference>
<protein>
    <recommendedName>
        <fullName evidence="4">ADP-heptose--LPS heptosyltransferase 2</fullName>
    </recommendedName>
</protein>
<evidence type="ECO:0000256" key="1">
    <source>
        <dbReference type="ARBA" id="ARBA00022676"/>
    </source>
</evidence>
<dbReference type="GO" id="GO:0005829">
    <property type="term" value="C:cytosol"/>
    <property type="evidence" value="ECO:0007669"/>
    <property type="project" value="TreeGrafter"/>
</dbReference>
<accession>A0A7G9ZC44</accession>
<dbReference type="GO" id="GO:0008713">
    <property type="term" value="F:ADP-heptose-lipopolysaccharide heptosyltransferase activity"/>
    <property type="evidence" value="ECO:0007669"/>
    <property type="project" value="TreeGrafter"/>
</dbReference>
<reference evidence="3" key="1">
    <citation type="submission" date="2020-06" db="EMBL/GenBank/DDBJ databases">
        <title>Unique genomic features of the anaerobic methanotrophic archaea.</title>
        <authorList>
            <person name="Chadwick G.L."/>
            <person name="Skennerton C.T."/>
            <person name="Laso-Perez R."/>
            <person name="Leu A.O."/>
            <person name="Speth D.R."/>
            <person name="Yu H."/>
            <person name="Morgan-Lang C."/>
            <person name="Hatzenpichler R."/>
            <person name="Goudeau D."/>
            <person name="Malmstrom R."/>
            <person name="Brazelton W.J."/>
            <person name="Woyke T."/>
            <person name="Hallam S.J."/>
            <person name="Tyson G.W."/>
            <person name="Wegener G."/>
            <person name="Boetius A."/>
            <person name="Orphan V."/>
        </authorList>
    </citation>
    <scope>NUCLEOTIDE SEQUENCE</scope>
</reference>
<evidence type="ECO:0008006" key="4">
    <source>
        <dbReference type="Google" id="ProtNLM"/>
    </source>
</evidence>
<organism evidence="3">
    <name type="scientific">Candidatus Methanophaga sp. ANME-1 ERB7</name>
    <dbReference type="NCBI Taxonomy" id="2759913"/>
    <lineage>
        <taxon>Archaea</taxon>
        <taxon>Methanobacteriati</taxon>
        <taxon>Methanobacteriota</taxon>
        <taxon>Stenosarchaea group</taxon>
        <taxon>Methanomicrobia</taxon>
        <taxon>Candidatus Methanophagales</taxon>
        <taxon>Candidatus Methanophagaceae</taxon>
        <taxon>Candidatus Methanophaga</taxon>
    </lineage>
</organism>
<gene>
    <name evidence="3" type="ORF">BICGGCBA_00014</name>
</gene>
<proteinExistence type="predicted"/>
<dbReference type="PANTHER" id="PTHR30160:SF23">
    <property type="match status" value="1"/>
</dbReference>
<dbReference type="InterPro" id="IPR002201">
    <property type="entry name" value="Glyco_trans_9"/>
</dbReference>
<evidence type="ECO:0000313" key="3">
    <source>
        <dbReference type="EMBL" id="QNO57828.1"/>
    </source>
</evidence>
<dbReference type="AlphaFoldDB" id="A0A7G9ZC44"/>
<dbReference type="PANTHER" id="PTHR30160">
    <property type="entry name" value="TETRAACYLDISACCHARIDE 4'-KINASE-RELATED"/>
    <property type="match status" value="1"/>
</dbReference>
<sequence>MRALIIRPSALGDTLLLAPALYQIADKVKVSLLGRKPGIDFLKPFLLNCLDYEKGGWHTLFLEKPHCKDLSFPDVDRVICFLSDPSGRVKKGLRKCLKHIPIFSFPPFPQREEKNHVALYLASCLKKSGLPINPEEAIDEAQKRPLFGEGKPSRSERIIVLHPGSGSKKKNYPPEFWLNLIKNKDRGISHKWALLLGPAEEKWDQIILKELSVVEIEIIHSPHKDRLVSLLKKASRYIGHDSGITHLAAMLGTPTICLFKNSDPIQWAPLGPDVTVIDYDKRLQVIYKIIKGKLTKV</sequence>
<dbReference type="Pfam" id="PF01075">
    <property type="entry name" value="Glyco_transf_9"/>
    <property type="match status" value="1"/>
</dbReference>
<dbReference type="SUPFAM" id="SSF53756">
    <property type="entry name" value="UDP-Glycosyltransferase/glycogen phosphorylase"/>
    <property type="match status" value="1"/>
</dbReference>
<keyword evidence="1" id="KW-0328">Glycosyltransferase</keyword>
<dbReference type="EMBL" id="MT631703">
    <property type="protein sequence ID" value="QNO57828.1"/>
    <property type="molecule type" value="Genomic_DNA"/>
</dbReference>
<evidence type="ECO:0000256" key="2">
    <source>
        <dbReference type="ARBA" id="ARBA00022679"/>
    </source>
</evidence>
<dbReference type="CDD" id="cd03789">
    <property type="entry name" value="GT9_LPS_heptosyltransferase"/>
    <property type="match status" value="1"/>
</dbReference>
<dbReference type="InterPro" id="IPR051199">
    <property type="entry name" value="LPS_LOS_Heptosyltrfase"/>
</dbReference>
<name>A0A7G9ZC44_9EURY</name>